<organism evidence="8 9">
    <name type="scientific">Aliiruegeria haliotis</name>
    <dbReference type="NCBI Taxonomy" id="1280846"/>
    <lineage>
        <taxon>Bacteria</taxon>
        <taxon>Pseudomonadati</taxon>
        <taxon>Pseudomonadota</taxon>
        <taxon>Alphaproteobacteria</taxon>
        <taxon>Rhodobacterales</taxon>
        <taxon>Roseobacteraceae</taxon>
        <taxon>Aliiruegeria</taxon>
    </lineage>
</organism>
<dbReference type="InterPro" id="IPR023485">
    <property type="entry name" value="Ptyr_pPase"/>
</dbReference>
<keyword evidence="4" id="KW-0904">Protein phosphatase</keyword>
<dbReference type="EC" id="3.1.3.48" evidence="2"/>
<evidence type="ECO:0000256" key="6">
    <source>
        <dbReference type="SAM" id="MobiDB-lite"/>
    </source>
</evidence>
<proteinExistence type="inferred from homology"/>
<keyword evidence="9" id="KW-1185">Reference proteome</keyword>
<feature type="active site" description="Nucleophile" evidence="5">
    <location>
        <position position="65"/>
    </location>
</feature>
<feature type="active site" evidence="5">
    <location>
        <position position="71"/>
    </location>
</feature>
<evidence type="ECO:0000256" key="3">
    <source>
        <dbReference type="ARBA" id="ARBA00022801"/>
    </source>
</evidence>
<comment type="similarity">
    <text evidence="1">Belongs to the low molecular weight phosphotyrosine protein phosphatase family.</text>
</comment>
<evidence type="ECO:0000256" key="2">
    <source>
        <dbReference type="ARBA" id="ARBA00013064"/>
    </source>
</evidence>
<dbReference type="Pfam" id="PF01451">
    <property type="entry name" value="LMWPc"/>
    <property type="match status" value="1"/>
</dbReference>
<dbReference type="GO" id="GO:0004725">
    <property type="term" value="F:protein tyrosine phosphatase activity"/>
    <property type="evidence" value="ECO:0007669"/>
    <property type="project" value="UniProtKB-EC"/>
</dbReference>
<dbReference type="RefSeq" id="WP_342751831.1">
    <property type="nucleotide sequence ID" value="NZ_PVTD01000004.1"/>
</dbReference>
<dbReference type="PRINTS" id="PR00719">
    <property type="entry name" value="LMWPTPASE"/>
</dbReference>
<evidence type="ECO:0000256" key="4">
    <source>
        <dbReference type="ARBA" id="ARBA00022912"/>
    </source>
</evidence>
<protein>
    <recommendedName>
        <fullName evidence="2">protein-tyrosine-phosphatase</fullName>
        <ecNumber evidence="2">3.1.3.48</ecNumber>
    </recommendedName>
</protein>
<sequence>MSSGWSATAGGHALRAGLQDPRGTADGNGPECNALPANGVDLPRARAQAGFMTNPTSAQRILFVCLGNICRSPTADGVFRAMARQRGVQVQVDSAGTGAWHVGNPPDRRMQASARAAGYDLSDLRARQFQPADFDRFDLLLAMDAQNLRDMERQRPVGNETPARLFLDYGTGAMSDVPDPYYEDNFDDVLALIEETSERLLTALERGQHLDPS</sequence>
<name>A0A2T0RRA3_9RHOB</name>
<dbReference type="SUPFAM" id="SSF52788">
    <property type="entry name" value="Phosphotyrosine protein phosphatases I"/>
    <property type="match status" value="1"/>
</dbReference>
<gene>
    <name evidence="8" type="ORF">CLV78_104172</name>
</gene>
<evidence type="ECO:0000259" key="7">
    <source>
        <dbReference type="SMART" id="SM00226"/>
    </source>
</evidence>
<evidence type="ECO:0000256" key="5">
    <source>
        <dbReference type="PIRSR" id="PIRSR617867-1"/>
    </source>
</evidence>
<evidence type="ECO:0000313" key="8">
    <source>
        <dbReference type="EMBL" id="PRY23681.1"/>
    </source>
</evidence>
<feature type="domain" description="Phosphotyrosine protein phosphatase I" evidence="7">
    <location>
        <begin position="59"/>
        <end position="203"/>
    </location>
</feature>
<dbReference type="InterPro" id="IPR050438">
    <property type="entry name" value="LMW_PTPase"/>
</dbReference>
<feature type="region of interest" description="Disordered" evidence="6">
    <location>
        <begin position="1"/>
        <end position="37"/>
    </location>
</feature>
<evidence type="ECO:0000313" key="9">
    <source>
        <dbReference type="Proteomes" id="UP000239480"/>
    </source>
</evidence>
<feature type="active site" description="Proton donor" evidence="5">
    <location>
        <position position="179"/>
    </location>
</feature>
<dbReference type="Gene3D" id="3.40.50.2300">
    <property type="match status" value="1"/>
</dbReference>
<dbReference type="EMBL" id="PVTD01000004">
    <property type="protein sequence ID" value="PRY23681.1"/>
    <property type="molecule type" value="Genomic_DNA"/>
</dbReference>
<dbReference type="InterPro" id="IPR036196">
    <property type="entry name" value="Ptyr_pPase_sf"/>
</dbReference>
<reference evidence="8 9" key="1">
    <citation type="submission" date="2018-03" db="EMBL/GenBank/DDBJ databases">
        <title>Genomic Encyclopedia of Archaeal and Bacterial Type Strains, Phase II (KMG-II): from individual species to whole genera.</title>
        <authorList>
            <person name="Goeker M."/>
        </authorList>
    </citation>
    <scope>NUCLEOTIDE SEQUENCE [LARGE SCALE GENOMIC DNA]</scope>
    <source>
        <strain evidence="8 9">DSM 29328</strain>
    </source>
</reference>
<evidence type="ECO:0000256" key="1">
    <source>
        <dbReference type="ARBA" id="ARBA00011063"/>
    </source>
</evidence>
<dbReference type="PANTHER" id="PTHR11717">
    <property type="entry name" value="LOW MOLECULAR WEIGHT PROTEIN TYROSINE PHOSPHATASE"/>
    <property type="match status" value="1"/>
</dbReference>
<dbReference type="CDD" id="cd16343">
    <property type="entry name" value="LMWPTP"/>
    <property type="match status" value="1"/>
</dbReference>
<dbReference type="AlphaFoldDB" id="A0A2T0RRA3"/>
<dbReference type="Proteomes" id="UP000239480">
    <property type="component" value="Unassembled WGS sequence"/>
</dbReference>
<keyword evidence="3" id="KW-0378">Hydrolase</keyword>
<accession>A0A2T0RRA3</accession>
<dbReference type="InterPro" id="IPR017867">
    <property type="entry name" value="Tyr_phospatase_low_mol_wt"/>
</dbReference>
<comment type="caution">
    <text evidence="8">The sequence shown here is derived from an EMBL/GenBank/DDBJ whole genome shotgun (WGS) entry which is preliminary data.</text>
</comment>
<dbReference type="PANTHER" id="PTHR11717:SF7">
    <property type="entry name" value="LOW MOLECULAR WEIGHT PHOSPHOTYROSINE PROTEIN PHOSPHATASE"/>
    <property type="match status" value="1"/>
</dbReference>
<dbReference type="SMART" id="SM00226">
    <property type="entry name" value="LMWPc"/>
    <property type="match status" value="1"/>
</dbReference>